<accession>A0A8T0GY21</accession>
<dbReference type="EMBL" id="CM026429">
    <property type="protein sequence ID" value="KAG0563457.1"/>
    <property type="molecule type" value="Genomic_DNA"/>
</dbReference>
<reference evidence="1" key="1">
    <citation type="submission" date="2020-06" db="EMBL/GenBank/DDBJ databases">
        <title>WGS assembly of Ceratodon purpureus strain R40.</title>
        <authorList>
            <person name="Carey S.B."/>
            <person name="Jenkins J."/>
            <person name="Shu S."/>
            <person name="Lovell J.T."/>
            <person name="Sreedasyam A."/>
            <person name="Maumus F."/>
            <person name="Tiley G.P."/>
            <person name="Fernandez-Pozo N."/>
            <person name="Barry K."/>
            <person name="Chen C."/>
            <person name="Wang M."/>
            <person name="Lipzen A."/>
            <person name="Daum C."/>
            <person name="Saski C.A."/>
            <person name="Payton A.C."/>
            <person name="Mcbreen J.C."/>
            <person name="Conrad R.E."/>
            <person name="Kollar L.M."/>
            <person name="Olsson S."/>
            <person name="Huttunen S."/>
            <person name="Landis J.B."/>
            <person name="Wickett N.J."/>
            <person name="Johnson M.G."/>
            <person name="Rensing S.A."/>
            <person name="Grimwood J."/>
            <person name="Schmutz J."/>
            <person name="Mcdaniel S.F."/>
        </authorList>
    </citation>
    <scope>NUCLEOTIDE SEQUENCE</scope>
    <source>
        <strain evidence="1">R40</strain>
    </source>
</reference>
<proteinExistence type="predicted"/>
<dbReference type="Proteomes" id="UP000822688">
    <property type="component" value="Chromosome 8"/>
</dbReference>
<dbReference type="AlphaFoldDB" id="A0A8T0GY21"/>
<name>A0A8T0GY21_CERPU</name>
<evidence type="ECO:0000313" key="2">
    <source>
        <dbReference type="Proteomes" id="UP000822688"/>
    </source>
</evidence>
<keyword evidence="2" id="KW-1185">Reference proteome</keyword>
<gene>
    <name evidence="1" type="ORF">KC19_8G033100</name>
</gene>
<sequence>MGMTIPSPRCFETPNYLQLIHVECCYSPLHIMACDWKQVCENSEVATTTCNKPLIFEYSTHESKWHVSNGQRSPNPLI</sequence>
<evidence type="ECO:0000313" key="1">
    <source>
        <dbReference type="EMBL" id="KAG0563457.1"/>
    </source>
</evidence>
<comment type="caution">
    <text evidence="1">The sequence shown here is derived from an EMBL/GenBank/DDBJ whole genome shotgun (WGS) entry which is preliminary data.</text>
</comment>
<organism evidence="1 2">
    <name type="scientific">Ceratodon purpureus</name>
    <name type="common">Fire moss</name>
    <name type="synonym">Dicranum purpureum</name>
    <dbReference type="NCBI Taxonomy" id="3225"/>
    <lineage>
        <taxon>Eukaryota</taxon>
        <taxon>Viridiplantae</taxon>
        <taxon>Streptophyta</taxon>
        <taxon>Embryophyta</taxon>
        <taxon>Bryophyta</taxon>
        <taxon>Bryophytina</taxon>
        <taxon>Bryopsida</taxon>
        <taxon>Dicranidae</taxon>
        <taxon>Pseudoditrichales</taxon>
        <taxon>Ditrichaceae</taxon>
        <taxon>Ceratodon</taxon>
    </lineage>
</organism>
<protein>
    <submittedName>
        <fullName evidence="1">Uncharacterized protein</fullName>
    </submittedName>
</protein>